<organism evidence="1 2">
    <name type="scientific">Quillaja saponaria</name>
    <name type="common">Soap bark tree</name>
    <dbReference type="NCBI Taxonomy" id="32244"/>
    <lineage>
        <taxon>Eukaryota</taxon>
        <taxon>Viridiplantae</taxon>
        <taxon>Streptophyta</taxon>
        <taxon>Embryophyta</taxon>
        <taxon>Tracheophyta</taxon>
        <taxon>Spermatophyta</taxon>
        <taxon>Magnoliopsida</taxon>
        <taxon>eudicotyledons</taxon>
        <taxon>Gunneridae</taxon>
        <taxon>Pentapetalae</taxon>
        <taxon>rosids</taxon>
        <taxon>fabids</taxon>
        <taxon>Fabales</taxon>
        <taxon>Quillajaceae</taxon>
        <taxon>Quillaja</taxon>
    </lineage>
</organism>
<evidence type="ECO:0000313" key="1">
    <source>
        <dbReference type="EMBL" id="KAJ7982236.1"/>
    </source>
</evidence>
<evidence type="ECO:0000313" key="2">
    <source>
        <dbReference type="Proteomes" id="UP001163823"/>
    </source>
</evidence>
<dbReference type="AlphaFoldDB" id="A0AAD7VN58"/>
<reference evidence="1 2" key="1">
    <citation type="journal article" date="2023" name="Science">
        <title>Elucidation of the pathway for biosynthesis of saponin adjuvants from the soapbark tree.</title>
        <authorList>
            <person name="Reed J."/>
            <person name="Orme A."/>
            <person name="El-Demerdash A."/>
            <person name="Owen C."/>
            <person name="Martin L.B.B."/>
            <person name="Misra R.C."/>
            <person name="Kikuchi S."/>
            <person name="Rejzek M."/>
            <person name="Martin A.C."/>
            <person name="Harkess A."/>
            <person name="Leebens-Mack J."/>
            <person name="Louveau T."/>
            <person name="Stephenson M.J."/>
            <person name="Osbourn A."/>
        </authorList>
    </citation>
    <scope>NUCLEOTIDE SEQUENCE [LARGE SCALE GENOMIC DNA]</scope>
    <source>
        <strain evidence="1">S10</strain>
    </source>
</reference>
<gene>
    <name evidence="1" type="ORF">O6P43_001381</name>
</gene>
<name>A0AAD7VN58_QUISA</name>
<dbReference type="Proteomes" id="UP001163823">
    <property type="component" value="Chromosome 1"/>
</dbReference>
<dbReference type="EMBL" id="JARAOO010000001">
    <property type="protein sequence ID" value="KAJ7982236.1"/>
    <property type="molecule type" value="Genomic_DNA"/>
</dbReference>
<accession>A0AAD7VN58</accession>
<comment type="caution">
    <text evidence="1">The sequence shown here is derived from an EMBL/GenBank/DDBJ whole genome shotgun (WGS) entry which is preliminary data.</text>
</comment>
<protein>
    <submittedName>
        <fullName evidence="1">Uncharacterized protein</fullName>
    </submittedName>
</protein>
<sequence>MRIVLESVSDSRKHCYAATVASSIGTTSRDIRQASSRIDCHLYRTDKSTDFVLISNAKYAFGACDS</sequence>
<dbReference type="KEGG" id="qsa:O6P43_001381"/>
<proteinExistence type="predicted"/>
<keyword evidence="2" id="KW-1185">Reference proteome</keyword>